<evidence type="ECO:0000256" key="1">
    <source>
        <dbReference type="SAM" id="MobiDB-lite"/>
    </source>
</evidence>
<organism evidence="2 3">
    <name type="scientific">Microdochium bolleyi</name>
    <dbReference type="NCBI Taxonomy" id="196109"/>
    <lineage>
        <taxon>Eukaryota</taxon>
        <taxon>Fungi</taxon>
        <taxon>Dikarya</taxon>
        <taxon>Ascomycota</taxon>
        <taxon>Pezizomycotina</taxon>
        <taxon>Sordariomycetes</taxon>
        <taxon>Xylariomycetidae</taxon>
        <taxon>Xylariales</taxon>
        <taxon>Microdochiaceae</taxon>
        <taxon>Microdochium</taxon>
    </lineage>
</organism>
<gene>
    <name evidence="2" type="ORF">Micbo1qcDRAFT_160880</name>
</gene>
<dbReference type="Proteomes" id="UP000070501">
    <property type="component" value="Unassembled WGS sequence"/>
</dbReference>
<protein>
    <submittedName>
        <fullName evidence="2">Uncharacterized protein</fullName>
    </submittedName>
</protein>
<accession>A0A136J757</accession>
<sequence>MRVWSTSSRVNSSQTTFLLARSLQACRAAGDLQTGVFGAGRATWGAFLCQAKWGRSLIDTLLGVDDTRHSPRVCKISSNLGIGMTDSARFWKIALQGAGAGAERHTALSTNQLVGSRPPDWPGSQRPLELSRASQQLQST</sequence>
<proteinExistence type="predicted"/>
<reference evidence="3" key="1">
    <citation type="submission" date="2016-02" db="EMBL/GenBank/DDBJ databases">
        <title>Draft genome sequence of Microdochium bolleyi, a fungal endophyte of beachgrass.</title>
        <authorList>
            <consortium name="DOE Joint Genome Institute"/>
            <person name="David A.S."/>
            <person name="May G."/>
            <person name="Haridas S."/>
            <person name="Lim J."/>
            <person name="Wang M."/>
            <person name="Labutti K."/>
            <person name="Lipzen A."/>
            <person name="Barry K."/>
            <person name="Grigoriev I.V."/>
        </authorList>
    </citation>
    <scope>NUCLEOTIDE SEQUENCE [LARGE SCALE GENOMIC DNA]</scope>
    <source>
        <strain evidence="3">J235TASD1</strain>
    </source>
</reference>
<evidence type="ECO:0000313" key="2">
    <source>
        <dbReference type="EMBL" id="KXJ92990.1"/>
    </source>
</evidence>
<evidence type="ECO:0000313" key="3">
    <source>
        <dbReference type="Proteomes" id="UP000070501"/>
    </source>
</evidence>
<dbReference type="InParanoid" id="A0A136J757"/>
<name>A0A136J757_9PEZI</name>
<keyword evidence="3" id="KW-1185">Reference proteome</keyword>
<feature type="region of interest" description="Disordered" evidence="1">
    <location>
        <begin position="108"/>
        <end position="140"/>
    </location>
</feature>
<dbReference type="EMBL" id="KQ964248">
    <property type="protein sequence ID" value="KXJ92990.1"/>
    <property type="molecule type" value="Genomic_DNA"/>
</dbReference>
<dbReference type="AlphaFoldDB" id="A0A136J757"/>